<feature type="compositionally biased region" description="Low complexity" evidence="1">
    <location>
        <begin position="519"/>
        <end position="531"/>
    </location>
</feature>
<sequence>MSSPDLENDDKLTDTPLIIPRASRGTYRKALRALQSTLPSGSIEAYQTLFEQQDNLNTGEDNFTTTQDGIVIWTAQEKQLLYQALDRKGKHRIREIAAVIGSKSELEVQEYLRLLQKGVRRQHFSDSHPRTAILGDIPAAAEISEQCCKSLEQHAELLCLVEQVEENIEGKLRYGRQWIVDQETAEQLDAAFDTENGETPAVDAKVAAHMSESESQNETESSSTLNAPAELFNMAKWILLSERLFMNFGGTRLEDNWVNIAFENETPSITADAFTIFYDIALTAIRRLVHATHFFAASRVQRNENSGRPSARVVSSSDVRRAANTLNMRTDSSEFWTGLARRCGLEVVDERHIQGWNPISLDHDEVEDLLSRRELPKEPYKTDVPRSMSRRCSSSTASGISLDSVDPESSEDEHAEAVDRQNSAIDELLCWTVLGQSPPENLEAELSNKHIPPRPAGKRKTMEELVDWRERTLHRSEWEELGYETQNLDRDLNSGRKRPRLATLSPSPSCSRSFHKSKNNLSSSGSDSGSSTPQYKSREKITNSNSDSDSDPAFHPESPEQKSKSRITRTSSRKRASVSYTPQQLFGSDMEMDLDTGLEHDGTDAMDTNPEQNEGKGEIHTEPHAEPAGFGDEDGAKDDLGYGNENEDDGEDREDGYGTLGPDNEFSTSTKGRLASGSEDEYRD</sequence>
<feature type="region of interest" description="Disordered" evidence="1">
    <location>
        <begin position="372"/>
        <end position="419"/>
    </location>
</feature>
<evidence type="ECO:0000256" key="1">
    <source>
        <dbReference type="SAM" id="MobiDB-lite"/>
    </source>
</evidence>
<feature type="region of interest" description="Disordered" evidence="1">
    <location>
        <begin position="443"/>
        <end position="462"/>
    </location>
</feature>
<reference evidence="3 4" key="1">
    <citation type="submission" date="2024-07" db="EMBL/GenBank/DDBJ databases">
        <title>Section-level genome sequencing and comparative genomics of Aspergillus sections Usti and Cavernicolus.</title>
        <authorList>
            <consortium name="Lawrence Berkeley National Laboratory"/>
            <person name="Nybo J.L."/>
            <person name="Vesth T.C."/>
            <person name="Theobald S."/>
            <person name="Frisvad J.C."/>
            <person name="Larsen T.O."/>
            <person name="Kjaerboelling I."/>
            <person name="Rothschild-Mancinelli K."/>
            <person name="Lyhne E.K."/>
            <person name="Kogle M.E."/>
            <person name="Barry K."/>
            <person name="Clum A."/>
            <person name="Na H."/>
            <person name="Ledsgaard L."/>
            <person name="Lin J."/>
            <person name="Lipzen A."/>
            <person name="Kuo A."/>
            <person name="Riley R."/>
            <person name="Mondo S."/>
            <person name="Labutti K."/>
            <person name="Haridas S."/>
            <person name="Pangalinan J."/>
            <person name="Salamov A.A."/>
            <person name="Simmons B.A."/>
            <person name="Magnuson J.K."/>
            <person name="Chen J."/>
            <person name="Drula E."/>
            <person name="Henrissat B."/>
            <person name="Wiebenga A."/>
            <person name="Lubbers R.J."/>
            <person name="Gomes A.C."/>
            <person name="Makela M.R."/>
            <person name="Stajich J."/>
            <person name="Grigoriev I.V."/>
            <person name="Mortensen U.H."/>
            <person name="De Vries R.P."/>
            <person name="Baker S.E."/>
            <person name="Andersen M.R."/>
        </authorList>
    </citation>
    <scope>NUCLEOTIDE SEQUENCE [LARGE SCALE GENOMIC DNA]</scope>
    <source>
        <strain evidence="3 4">CBS 588.65</strain>
    </source>
</reference>
<keyword evidence="4" id="KW-1185">Reference proteome</keyword>
<feature type="region of interest" description="Disordered" evidence="1">
    <location>
        <begin position="489"/>
        <end position="684"/>
    </location>
</feature>
<feature type="compositionally biased region" description="Basic and acidic residues" evidence="1">
    <location>
        <begin position="372"/>
        <end position="384"/>
    </location>
</feature>
<protein>
    <recommendedName>
        <fullName evidence="2">Myb-like domain-containing protein</fullName>
    </recommendedName>
</protein>
<feature type="compositionally biased region" description="Basic and acidic residues" evidence="1">
    <location>
        <begin position="613"/>
        <end position="625"/>
    </location>
</feature>
<accession>A0ABR4H895</accession>
<feature type="domain" description="Myb-like" evidence="2">
    <location>
        <begin position="69"/>
        <end position="118"/>
    </location>
</feature>
<feature type="compositionally biased region" description="Low complexity" evidence="1">
    <location>
        <begin position="386"/>
        <end position="401"/>
    </location>
</feature>
<gene>
    <name evidence="3" type="ORF">BJX63DRAFT_270088</name>
</gene>
<dbReference type="SMART" id="SM00717">
    <property type="entry name" value="SANT"/>
    <property type="match status" value="1"/>
</dbReference>
<dbReference type="InterPro" id="IPR009057">
    <property type="entry name" value="Homeodomain-like_sf"/>
</dbReference>
<feature type="compositionally biased region" description="Basic residues" evidence="1">
    <location>
        <begin position="564"/>
        <end position="576"/>
    </location>
</feature>
<dbReference type="InterPro" id="IPR039601">
    <property type="entry name" value="Rrn5"/>
</dbReference>
<evidence type="ECO:0000313" key="3">
    <source>
        <dbReference type="EMBL" id="KAL2811654.1"/>
    </source>
</evidence>
<evidence type="ECO:0000259" key="2">
    <source>
        <dbReference type="SMART" id="SM00717"/>
    </source>
</evidence>
<feature type="compositionally biased region" description="Basic and acidic residues" evidence="1">
    <location>
        <begin position="552"/>
        <end position="563"/>
    </location>
</feature>
<dbReference type="PANTHER" id="PTHR28079">
    <property type="entry name" value="RNA POLYMERASE I-SPECIFIC TRANSCRIPTION INITIATION FACTOR RRN5"/>
    <property type="match status" value="1"/>
</dbReference>
<evidence type="ECO:0000313" key="4">
    <source>
        <dbReference type="Proteomes" id="UP001610334"/>
    </source>
</evidence>
<dbReference type="InterPro" id="IPR001005">
    <property type="entry name" value="SANT/Myb"/>
</dbReference>
<feature type="compositionally biased region" description="Acidic residues" evidence="1">
    <location>
        <begin position="645"/>
        <end position="654"/>
    </location>
</feature>
<proteinExistence type="predicted"/>
<dbReference type="PANTHER" id="PTHR28079:SF1">
    <property type="entry name" value="RNA POLYMERASE I-SPECIFIC TRANSCRIPTION INITIATION FACTOR RRN5"/>
    <property type="match status" value="1"/>
</dbReference>
<comment type="caution">
    <text evidence="3">The sequence shown here is derived from an EMBL/GenBank/DDBJ whole genome shotgun (WGS) entry which is preliminary data.</text>
</comment>
<dbReference type="SUPFAM" id="SSF46689">
    <property type="entry name" value="Homeodomain-like"/>
    <property type="match status" value="1"/>
</dbReference>
<organism evidence="3 4">
    <name type="scientific">Aspergillus granulosus</name>
    <dbReference type="NCBI Taxonomy" id="176169"/>
    <lineage>
        <taxon>Eukaryota</taxon>
        <taxon>Fungi</taxon>
        <taxon>Dikarya</taxon>
        <taxon>Ascomycota</taxon>
        <taxon>Pezizomycotina</taxon>
        <taxon>Eurotiomycetes</taxon>
        <taxon>Eurotiomycetidae</taxon>
        <taxon>Eurotiales</taxon>
        <taxon>Aspergillaceae</taxon>
        <taxon>Aspergillus</taxon>
        <taxon>Aspergillus subgen. Nidulantes</taxon>
    </lineage>
</organism>
<feature type="compositionally biased region" description="Acidic residues" evidence="1">
    <location>
        <begin position="405"/>
        <end position="414"/>
    </location>
</feature>
<name>A0ABR4H895_9EURO</name>
<dbReference type="CDD" id="cd00167">
    <property type="entry name" value="SANT"/>
    <property type="match status" value="1"/>
</dbReference>
<dbReference type="Proteomes" id="UP001610334">
    <property type="component" value="Unassembled WGS sequence"/>
</dbReference>
<dbReference type="Gene3D" id="1.10.10.60">
    <property type="entry name" value="Homeodomain-like"/>
    <property type="match status" value="1"/>
</dbReference>
<dbReference type="EMBL" id="JBFXLT010000055">
    <property type="protein sequence ID" value="KAL2811654.1"/>
    <property type="molecule type" value="Genomic_DNA"/>
</dbReference>